<evidence type="ECO:0000313" key="2">
    <source>
        <dbReference type="Proteomes" id="UP000010932"/>
    </source>
</evidence>
<organism evidence="1 2">
    <name type="scientific">Microcystis aeruginosa TAIHU98</name>
    <dbReference type="NCBI Taxonomy" id="1134457"/>
    <lineage>
        <taxon>Bacteria</taxon>
        <taxon>Bacillati</taxon>
        <taxon>Cyanobacteriota</taxon>
        <taxon>Cyanophyceae</taxon>
        <taxon>Oscillatoriophycideae</taxon>
        <taxon>Chroococcales</taxon>
        <taxon>Microcystaceae</taxon>
        <taxon>Microcystis</taxon>
    </lineage>
</organism>
<accession>L7E5V7</accession>
<name>L7E5V7_MICAE</name>
<dbReference type="Proteomes" id="UP000010932">
    <property type="component" value="Unassembled WGS sequence"/>
</dbReference>
<proteinExistence type="predicted"/>
<gene>
    <name evidence="1" type="ORF">O53_3675</name>
</gene>
<reference evidence="1 2" key="1">
    <citation type="journal article" date="2013" name="Genome Announc.">
        <title>Whole-Genome Sequence of Microcystis aeruginosa TAIHU98, a Nontoxic Bloom-Forming Strain Isolated from Taihu Lake, China.</title>
        <authorList>
            <person name="Yang C."/>
            <person name="Zhang W."/>
            <person name="Ren M."/>
            <person name="Song L."/>
            <person name="Li T."/>
            <person name="Zhao J."/>
        </authorList>
    </citation>
    <scope>NUCLEOTIDE SEQUENCE [LARGE SCALE GENOMIC DNA]</scope>
    <source>
        <strain evidence="1 2">TAIHU98</strain>
    </source>
</reference>
<evidence type="ECO:0000313" key="1">
    <source>
        <dbReference type="EMBL" id="ELP54850.1"/>
    </source>
</evidence>
<comment type="caution">
    <text evidence="1">The sequence shown here is derived from an EMBL/GenBank/DDBJ whole genome shotgun (WGS) entry which is preliminary data.</text>
</comment>
<sequence length="41" mass="4715">MPTKKQKDTAIFICQLLIFSLPTDIPIPLTIQLINNNLEKF</sequence>
<dbReference type="PATRIC" id="fig|1134457.3.peg.2549"/>
<protein>
    <submittedName>
        <fullName evidence="1">Uncharacterized protein</fullName>
    </submittedName>
</protein>
<dbReference type="EMBL" id="ANKQ01000002">
    <property type="protein sequence ID" value="ELP54850.1"/>
    <property type="molecule type" value="Genomic_DNA"/>
</dbReference>
<dbReference type="AlphaFoldDB" id="L7E5V7"/>